<feature type="compositionally biased region" description="Basic and acidic residues" evidence="1">
    <location>
        <begin position="385"/>
        <end position="411"/>
    </location>
</feature>
<dbReference type="GO" id="GO:0004386">
    <property type="term" value="F:helicase activity"/>
    <property type="evidence" value="ECO:0007669"/>
    <property type="project" value="InterPro"/>
</dbReference>
<proteinExistence type="predicted"/>
<dbReference type="GO" id="GO:0016604">
    <property type="term" value="C:nuclear body"/>
    <property type="evidence" value="ECO:0007669"/>
    <property type="project" value="TreeGrafter"/>
</dbReference>
<gene>
    <name evidence="4" type="ORF">ASZ78_009562</name>
</gene>
<evidence type="ECO:0000259" key="2">
    <source>
        <dbReference type="Pfam" id="PF13086"/>
    </source>
</evidence>
<evidence type="ECO:0000259" key="3">
    <source>
        <dbReference type="Pfam" id="PF13087"/>
    </source>
</evidence>
<dbReference type="GO" id="GO:0001147">
    <property type="term" value="F:transcription termination site sequence-specific DNA binding"/>
    <property type="evidence" value="ECO:0007669"/>
    <property type="project" value="TreeGrafter"/>
</dbReference>
<dbReference type="Gene3D" id="3.40.50.300">
    <property type="entry name" value="P-loop containing nucleotide triphosphate hydrolases"/>
    <property type="match status" value="2"/>
</dbReference>
<feature type="compositionally biased region" description="Basic and acidic residues" evidence="1">
    <location>
        <begin position="439"/>
        <end position="451"/>
    </location>
</feature>
<reference evidence="4 5" key="1">
    <citation type="submission" date="2016-07" db="EMBL/GenBank/DDBJ databases">
        <title>Disparate Historic Effective Population Sizes Predicted by Modern Levels of Genome Diversity for the Scaled Quail (Callipepla squamata) and the Northern Bobwhite (Colinus virginianus): Inferences from First and Second Generation Draft Genome Assemblies for Sympatric New World Quail.</title>
        <authorList>
            <person name="Oldeschulte D.L."/>
            <person name="Halley Y.A."/>
            <person name="Bhattarai E.K."/>
            <person name="Brashear W.A."/>
            <person name="Hill J."/>
            <person name="Metz R.P."/>
            <person name="Johnson C.D."/>
            <person name="Rollins D."/>
            <person name="Peterson M.J."/>
            <person name="Bickhart D.M."/>
            <person name="Decker J.E."/>
            <person name="Seabury C.M."/>
        </authorList>
    </citation>
    <scope>NUCLEOTIDE SEQUENCE [LARGE SCALE GENOMIC DNA]</scope>
    <source>
        <strain evidence="4 5">Texas</strain>
        <tissue evidence="4">Leg muscle</tissue>
    </source>
</reference>
<dbReference type="EMBL" id="MCFN01000004">
    <property type="protein sequence ID" value="OXB69086.1"/>
    <property type="molecule type" value="Genomic_DNA"/>
</dbReference>
<dbReference type="Pfam" id="PF13087">
    <property type="entry name" value="AAA_12"/>
    <property type="match status" value="1"/>
</dbReference>
<dbReference type="PANTHER" id="PTHR10887:SF537">
    <property type="entry name" value="HELICASE SENATAXIN-RELATED"/>
    <property type="match status" value="1"/>
</dbReference>
<dbReference type="OrthoDB" id="6513042at2759"/>
<dbReference type="InterPro" id="IPR045055">
    <property type="entry name" value="DNA2/NAM7-like"/>
</dbReference>
<evidence type="ECO:0000313" key="4">
    <source>
        <dbReference type="EMBL" id="OXB69086.1"/>
    </source>
</evidence>
<dbReference type="FunFam" id="3.40.50.300:FF:000810">
    <property type="entry name" value="probable helicase senataxin"/>
    <property type="match status" value="1"/>
</dbReference>
<dbReference type="AlphaFoldDB" id="A0A226NMP6"/>
<feature type="domain" description="DNA2/NAM7 helicase helicase" evidence="2">
    <location>
        <begin position="20"/>
        <end position="54"/>
    </location>
</feature>
<evidence type="ECO:0000313" key="5">
    <source>
        <dbReference type="Proteomes" id="UP000198323"/>
    </source>
</evidence>
<name>A0A226NMP6_CALSU</name>
<feature type="compositionally biased region" description="Basic and acidic residues" evidence="1">
    <location>
        <begin position="460"/>
        <end position="473"/>
    </location>
</feature>
<feature type="compositionally biased region" description="Low complexity" evidence="1">
    <location>
        <begin position="412"/>
        <end position="428"/>
    </location>
</feature>
<dbReference type="Pfam" id="PF13086">
    <property type="entry name" value="AAA_11"/>
    <property type="match status" value="1"/>
</dbReference>
<protein>
    <recommendedName>
        <fullName evidence="6">DNA2/NAM7 helicase-like C-terminal domain-containing protein</fullName>
    </recommendedName>
</protein>
<evidence type="ECO:0008006" key="6">
    <source>
        <dbReference type="Google" id="ProtNLM"/>
    </source>
</evidence>
<dbReference type="Proteomes" id="UP000198323">
    <property type="component" value="Unassembled WGS sequence"/>
</dbReference>
<accession>A0A226NMP6</accession>
<dbReference type="GO" id="GO:0006369">
    <property type="term" value="P:termination of RNA polymerase II transcription"/>
    <property type="evidence" value="ECO:0007669"/>
    <property type="project" value="TreeGrafter"/>
</dbReference>
<comment type="caution">
    <text evidence="4">The sequence shown here is derived from an EMBL/GenBank/DDBJ whole genome shotgun (WGS) entry which is preliminary data.</text>
</comment>
<feature type="region of interest" description="Disordered" evidence="1">
    <location>
        <begin position="303"/>
        <end position="473"/>
    </location>
</feature>
<dbReference type="PANTHER" id="PTHR10887">
    <property type="entry name" value="DNA2/NAM7 HELICASE FAMILY"/>
    <property type="match status" value="1"/>
</dbReference>
<feature type="domain" description="DNA2/NAM7 helicase-like C-terminal" evidence="3">
    <location>
        <begin position="64"/>
        <end position="261"/>
    </location>
</feature>
<organism evidence="4 5">
    <name type="scientific">Callipepla squamata</name>
    <name type="common">Scaled quail</name>
    <dbReference type="NCBI Taxonomy" id="9009"/>
    <lineage>
        <taxon>Eukaryota</taxon>
        <taxon>Metazoa</taxon>
        <taxon>Chordata</taxon>
        <taxon>Craniata</taxon>
        <taxon>Vertebrata</taxon>
        <taxon>Euteleostomi</taxon>
        <taxon>Archelosauria</taxon>
        <taxon>Archosauria</taxon>
        <taxon>Dinosauria</taxon>
        <taxon>Saurischia</taxon>
        <taxon>Theropoda</taxon>
        <taxon>Coelurosauria</taxon>
        <taxon>Aves</taxon>
        <taxon>Neognathae</taxon>
        <taxon>Galloanserae</taxon>
        <taxon>Galliformes</taxon>
        <taxon>Odontophoridae</taxon>
        <taxon>Callipepla</taxon>
    </lineage>
</organism>
<dbReference type="InterPro" id="IPR041677">
    <property type="entry name" value="DNA2/NAM7_AAA_11"/>
</dbReference>
<dbReference type="SUPFAM" id="SSF52540">
    <property type="entry name" value="P-loop containing nucleoside triphosphate hydrolases"/>
    <property type="match status" value="1"/>
</dbReference>
<evidence type="ECO:0000256" key="1">
    <source>
        <dbReference type="SAM" id="MobiDB-lite"/>
    </source>
</evidence>
<sequence length="532" mass="59087">MSTPLLTTSAFLTYLHIQKAGQSCEVETLIPLIHRCNKLVLVGDPRQLPPTIKSIKAQEYGYGQSLMARLQGHLEEQVQNNLLRRLPVVQLTVQYRMHPDICLFPSSYVYGRTLKTDKATEENRCSSEWPFQPYLVFDVGDGREERDKDSFSNPQEVKLVLEIIRTIKEKRKDLGLRRIGIITPYSAQKKKIQEELDRAFKNNSPGEVDTVDAFQGREKDCIIVTCVRANSSKGSIGFLASLQRLNVTITRARFSLFILGSLKTLMENKDWNKLIQDAQRRGAIIKTSDSSYKKDALKILKLKPAPQNPPCQLPTKAGITKAPLAEAYSSSRKMDEPPREAGRPRELAAGPGHAVPQGSRISQQPQADSRRGSISAPVEAAALPADKERPRDPRLASKASRTETKGREQASKDSSQSAQSSRESALQQCLDVSSAARDWVSRTEPSKERQQTKGQSDMHSTAKLEGDRRAPLPEHHSKAISERVECFWDGIQVSAILLEEGRQFAGALSCSGEDNWGGFVLFGVVAVANVAE</sequence>
<keyword evidence="5" id="KW-1185">Reference proteome</keyword>
<dbReference type="InterPro" id="IPR027417">
    <property type="entry name" value="P-loop_NTPase"/>
</dbReference>
<dbReference type="CDD" id="cd18808">
    <property type="entry name" value="SF1_C_Upf1"/>
    <property type="match status" value="1"/>
</dbReference>
<dbReference type="InterPro" id="IPR047187">
    <property type="entry name" value="SF1_C_Upf1"/>
</dbReference>
<feature type="compositionally biased region" description="Basic and acidic residues" evidence="1">
    <location>
        <begin position="332"/>
        <end position="346"/>
    </location>
</feature>
<dbReference type="STRING" id="9009.A0A226NMP6"/>
<dbReference type="InterPro" id="IPR041679">
    <property type="entry name" value="DNA2/NAM7-like_C"/>
</dbReference>